<dbReference type="InterPro" id="IPR011006">
    <property type="entry name" value="CheY-like_superfamily"/>
</dbReference>
<dbReference type="GO" id="GO:0032993">
    <property type="term" value="C:protein-DNA complex"/>
    <property type="evidence" value="ECO:0007669"/>
    <property type="project" value="TreeGrafter"/>
</dbReference>
<dbReference type="PANTHER" id="PTHR48111">
    <property type="entry name" value="REGULATOR OF RPOS"/>
    <property type="match status" value="1"/>
</dbReference>
<dbReference type="InterPro" id="IPR016032">
    <property type="entry name" value="Sig_transdc_resp-reg_C-effctor"/>
</dbReference>
<evidence type="ECO:0000313" key="11">
    <source>
        <dbReference type="Proteomes" id="UP000002318"/>
    </source>
</evidence>
<accession>E1R971</accession>
<dbReference type="KEGG" id="ssm:Spirs_3955"/>
<evidence type="ECO:0000256" key="2">
    <source>
        <dbReference type="ARBA" id="ARBA00023012"/>
    </source>
</evidence>
<dbReference type="GO" id="GO:0000976">
    <property type="term" value="F:transcription cis-regulatory region binding"/>
    <property type="evidence" value="ECO:0007669"/>
    <property type="project" value="TreeGrafter"/>
</dbReference>
<keyword evidence="4 7" id="KW-0238">DNA-binding</keyword>
<sequence length="232" mass="26370">MNSDKHILVVDDEPHILQILHFLLTDEGYQVTTVETGEAAVETADSEDFDLVVLDLALPGIDGFSVCRTLRDKGIPILILSSHDEDDYVVSGLELGALDYVRKPFNHRELILRVANLIGRNDGEERPQGIVSEGVSVNLDSEEVLCRGERVRLTPTEYLLLVLLMKQKGAVVTWEEILREVWGTEEWDGYRQMIKVNIQRLRTKVEQDPHNPRIIVNQWGRGYRFALPVTIS</sequence>
<evidence type="ECO:0000256" key="3">
    <source>
        <dbReference type="ARBA" id="ARBA00023015"/>
    </source>
</evidence>
<dbReference type="SMART" id="SM00862">
    <property type="entry name" value="Trans_reg_C"/>
    <property type="match status" value="1"/>
</dbReference>
<gene>
    <name evidence="10" type="ordered locus">Spirs_3955</name>
</gene>
<organism evidence="10 11">
    <name type="scientific">Sediminispirochaeta smaragdinae (strain DSM 11293 / JCM 15392 / SEBR 4228)</name>
    <name type="common">Spirochaeta smaragdinae</name>
    <dbReference type="NCBI Taxonomy" id="573413"/>
    <lineage>
        <taxon>Bacteria</taxon>
        <taxon>Pseudomonadati</taxon>
        <taxon>Spirochaetota</taxon>
        <taxon>Spirochaetia</taxon>
        <taxon>Spirochaetales</taxon>
        <taxon>Spirochaetaceae</taxon>
        <taxon>Sediminispirochaeta</taxon>
    </lineage>
</organism>
<feature type="domain" description="OmpR/PhoB-type" evidence="9">
    <location>
        <begin position="127"/>
        <end position="227"/>
    </location>
</feature>
<dbReference type="InterPro" id="IPR001867">
    <property type="entry name" value="OmpR/PhoB-type_DNA-bd"/>
</dbReference>
<dbReference type="InterPro" id="IPR039420">
    <property type="entry name" value="WalR-like"/>
</dbReference>
<name>E1R971_SEDSS</name>
<dbReference type="STRING" id="573413.Spirs_3955"/>
<dbReference type="SUPFAM" id="SSF46894">
    <property type="entry name" value="C-terminal effector domain of the bipartite response regulators"/>
    <property type="match status" value="1"/>
</dbReference>
<dbReference type="CDD" id="cd00383">
    <property type="entry name" value="trans_reg_C"/>
    <property type="match status" value="1"/>
</dbReference>
<dbReference type="SMART" id="SM00448">
    <property type="entry name" value="REC"/>
    <property type="match status" value="1"/>
</dbReference>
<dbReference type="AlphaFoldDB" id="E1R971"/>
<evidence type="ECO:0000259" key="8">
    <source>
        <dbReference type="PROSITE" id="PS50110"/>
    </source>
</evidence>
<dbReference type="RefSeq" id="WP_013256497.1">
    <property type="nucleotide sequence ID" value="NC_014364.1"/>
</dbReference>
<evidence type="ECO:0000256" key="6">
    <source>
        <dbReference type="PROSITE-ProRule" id="PRU00169"/>
    </source>
</evidence>
<dbReference type="Gene3D" id="1.10.10.10">
    <property type="entry name" value="Winged helix-like DNA-binding domain superfamily/Winged helix DNA-binding domain"/>
    <property type="match status" value="1"/>
</dbReference>
<keyword evidence="11" id="KW-1185">Reference proteome</keyword>
<feature type="DNA-binding region" description="OmpR/PhoB-type" evidence="7">
    <location>
        <begin position="127"/>
        <end position="227"/>
    </location>
</feature>
<keyword evidence="3" id="KW-0805">Transcription regulation</keyword>
<reference evidence="10 11" key="1">
    <citation type="journal article" date="2010" name="Stand. Genomic Sci.">
        <title>Complete genome sequence of Spirochaeta smaragdinae type strain (SEBR 4228).</title>
        <authorList>
            <person name="Mavromatis K."/>
            <person name="Yasawong M."/>
            <person name="Chertkov O."/>
            <person name="Lapidus A."/>
            <person name="Lucas S."/>
            <person name="Nolan M."/>
            <person name="Del Rio T.G."/>
            <person name="Tice H."/>
            <person name="Cheng J.F."/>
            <person name="Pitluck S."/>
            <person name="Liolios K."/>
            <person name="Ivanova N."/>
            <person name="Tapia R."/>
            <person name="Han C."/>
            <person name="Bruce D."/>
            <person name="Goodwin L."/>
            <person name="Pati A."/>
            <person name="Chen A."/>
            <person name="Palaniappan K."/>
            <person name="Land M."/>
            <person name="Hauser L."/>
            <person name="Chang Y.J."/>
            <person name="Jeffries C.D."/>
            <person name="Detter J.C."/>
            <person name="Rohde M."/>
            <person name="Brambilla E."/>
            <person name="Spring S."/>
            <person name="Goker M."/>
            <person name="Sikorski J."/>
            <person name="Woyke T."/>
            <person name="Bristow J."/>
            <person name="Eisen J.A."/>
            <person name="Markowitz V."/>
            <person name="Hugenholtz P."/>
            <person name="Klenk H.P."/>
            <person name="Kyrpides N.C."/>
        </authorList>
    </citation>
    <scope>NUCLEOTIDE SEQUENCE [LARGE SCALE GENOMIC DNA]</scope>
    <source>
        <strain evidence="11">DSM 11293 / JCM 15392 / SEBR 4228</strain>
    </source>
</reference>
<evidence type="ECO:0000259" key="9">
    <source>
        <dbReference type="PROSITE" id="PS51755"/>
    </source>
</evidence>
<dbReference type="PANTHER" id="PTHR48111:SF40">
    <property type="entry name" value="PHOSPHATE REGULON TRANSCRIPTIONAL REGULATORY PROTEIN PHOB"/>
    <property type="match status" value="1"/>
</dbReference>
<evidence type="ECO:0000256" key="4">
    <source>
        <dbReference type="ARBA" id="ARBA00023125"/>
    </source>
</evidence>
<dbReference type="Pfam" id="PF00486">
    <property type="entry name" value="Trans_reg_C"/>
    <property type="match status" value="1"/>
</dbReference>
<evidence type="ECO:0000256" key="5">
    <source>
        <dbReference type="ARBA" id="ARBA00023163"/>
    </source>
</evidence>
<dbReference type="GO" id="GO:0005829">
    <property type="term" value="C:cytosol"/>
    <property type="evidence" value="ECO:0007669"/>
    <property type="project" value="TreeGrafter"/>
</dbReference>
<dbReference type="FunFam" id="3.40.50.2300:FF:000001">
    <property type="entry name" value="DNA-binding response regulator PhoB"/>
    <property type="match status" value="1"/>
</dbReference>
<dbReference type="Pfam" id="PF00072">
    <property type="entry name" value="Response_reg"/>
    <property type="match status" value="1"/>
</dbReference>
<dbReference type="PROSITE" id="PS50110">
    <property type="entry name" value="RESPONSE_REGULATORY"/>
    <property type="match status" value="1"/>
</dbReference>
<dbReference type="eggNOG" id="COG0745">
    <property type="taxonomic scope" value="Bacteria"/>
</dbReference>
<dbReference type="OrthoDB" id="341603at2"/>
<dbReference type="HOGENOM" id="CLU_000445_30_3_12"/>
<proteinExistence type="predicted"/>
<evidence type="ECO:0000313" key="10">
    <source>
        <dbReference type="EMBL" id="ADK83040.1"/>
    </source>
</evidence>
<dbReference type="InterPro" id="IPR001789">
    <property type="entry name" value="Sig_transdc_resp-reg_receiver"/>
</dbReference>
<dbReference type="Gene3D" id="3.40.50.2300">
    <property type="match status" value="1"/>
</dbReference>
<dbReference type="InterPro" id="IPR036388">
    <property type="entry name" value="WH-like_DNA-bd_sf"/>
</dbReference>
<dbReference type="GO" id="GO:0006355">
    <property type="term" value="P:regulation of DNA-templated transcription"/>
    <property type="evidence" value="ECO:0007669"/>
    <property type="project" value="InterPro"/>
</dbReference>
<keyword evidence="2" id="KW-0902">Two-component regulatory system</keyword>
<dbReference type="EMBL" id="CP002116">
    <property type="protein sequence ID" value="ADK83040.1"/>
    <property type="molecule type" value="Genomic_DNA"/>
</dbReference>
<feature type="domain" description="Response regulatory" evidence="8">
    <location>
        <begin position="6"/>
        <end position="118"/>
    </location>
</feature>
<dbReference type="CDD" id="cd17574">
    <property type="entry name" value="REC_OmpR"/>
    <property type="match status" value="1"/>
</dbReference>
<dbReference type="PROSITE" id="PS51755">
    <property type="entry name" value="OMPR_PHOB"/>
    <property type="match status" value="1"/>
</dbReference>
<dbReference type="Proteomes" id="UP000002318">
    <property type="component" value="Chromosome"/>
</dbReference>
<dbReference type="GO" id="GO:0000156">
    <property type="term" value="F:phosphorelay response regulator activity"/>
    <property type="evidence" value="ECO:0007669"/>
    <property type="project" value="TreeGrafter"/>
</dbReference>
<feature type="modified residue" description="4-aspartylphosphate" evidence="6">
    <location>
        <position position="55"/>
    </location>
</feature>
<keyword evidence="1 6" id="KW-0597">Phosphoprotein</keyword>
<keyword evidence="5" id="KW-0804">Transcription</keyword>
<evidence type="ECO:0000256" key="7">
    <source>
        <dbReference type="PROSITE-ProRule" id="PRU01091"/>
    </source>
</evidence>
<evidence type="ECO:0000256" key="1">
    <source>
        <dbReference type="ARBA" id="ARBA00022553"/>
    </source>
</evidence>
<dbReference type="SUPFAM" id="SSF52172">
    <property type="entry name" value="CheY-like"/>
    <property type="match status" value="1"/>
</dbReference>
<protein>
    <submittedName>
        <fullName evidence="10">Two component transcriptional regulator, winged helix family</fullName>
    </submittedName>
</protein>